<dbReference type="Proteomes" id="UP001430149">
    <property type="component" value="Unassembled WGS sequence"/>
</dbReference>
<gene>
    <name evidence="2" type="ORF">ISP19_05690</name>
</gene>
<keyword evidence="3" id="KW-1185">Reference proteome</keyword>
<evidence type="ECO:0000313" key="3">
    <source>
        <dbReference type="Proteomes" id="UP001430149"/>
    </source>
</evidence>
<evidence type="ECO:0000313" key="2">
    <source>
        <dbReference type="EMBL" id="MBM7124867.1"/>
    </source>
</evidence>
<sequence length="407" mass="44130">MAKVIVFCADGTWNGPGKPDDSGQSSGTTNVLKLFLSLMGQDTPDTVMLGDEQEKTYSDDTGLRQVAKYLHGVGDSRNPLVRLMGGAFGAGTITRIVRGYTYISRQYVPGDRIVLVGFSRGAYTARALAGFIIGQGLLNPIIGLTDKERAYRLGAAAWYAYRKKMNTDDSWAERFDNIMTNLPGFVTSTLPAGSLVANVDIHAVAVWDTVGALGIPDYAVNGERLDIFQFASKDLNARVAYGIHAISIDEQRRDFTPTLWNDRNSIVQALFAGAHADVGGGYPNGEIGLADASLAWMRTQLSDPRIGVMMNGPIAPFNANPLDVSHQPWTEMPWNIPDPSGKPTAEPRQFTGLTPAITLGLHTSVLKRWGQDVRRMPDPANAPYQPPNIAHLFNGSGQVLPTVPVYP</sequence>
<dbReference type="EMBL" id="JADIKE010000029">
    <property type="protein sequence ID" value="MBM7124867.1"/>
    <property type="molecule type" value="Genomic_DNA"/>
</dbReference>
<evidence type="ECO:0000259" key="1">
    <source>
        <dbReference type="Pfam" id="PF09994"/>
    </source>
</evidence>
<dbReference type="SUPFAM" id="SSF53474">
    <property type="entry name" value="alpha/beta-Hydrolases"/>
    <property type="match status" value="1"/>
</dbReference>
<feature type="domain" description="T6SS Phospholipase effector Tle1-like catalytic" evidence="1">
    <location>
        <begin position="3"/>
        <end position="299"/>
    </location>
</feature>
<dbReference type="InterPro" id="IPR018712">
    <property type="entry name" value="Tle1-like_cat"/>
</dbReference>
<dbReference type="Pfam" id="PF09994">
    <property type="entry name" value="T6SS_Tle1-like_cat"/>
    <property type="match status" value="1"/>
</dbReference>
<protein>
    <submittedName>
        <fullName evidence="2">DUF2235 domain-containing protein</fullName>
    </submittedName>
</protein>
<accession>A0ABS2K0T4</accession>
<dbReference type="PANTHER" id="PTHR33840:SF1">
    <property type="entry name" value="TLE1 PHOSPHOLIPASE DOMAIN-CONTAINING PROTEIN"/>
    <property type="match status" value="1"/>
</dbReference>
<dbReference type="RefSeq" id="WP_204680392.1">
    <property type="nucleotide sequence ID" value="NZ_BSNR01000011.1"/>
</dbReference>
<dbReference type="PANTHER" id="PTHR33840">
    <property type="match status" value="1"/>
</dbReference>
<reference evidence="2" key="1">
    <citation type="submission" date="2020-10" db="EMBL/GenBank/DDBJ databases">
        <title>Phylogeny of dyella-like bacteria.</title>
        <authorList>
            <person name="Fu J."/>
        </authorList>
    </citation>
    <scope>NUCLEOTIDE SEQUENCE</scope>
    <source>
        <strain evidence="2">DHOC52</strain>
    </source>
</reference>
<comment type="caution">
    <text evidence="2">The sequence shown here is derived from an EMBL/GenBank/DDBJ whole genome shotgun (WGS) entry which is preliminary data.</text>
</comment>
<organism evidence="2 3">
    <name type="scientific">Dyella flava</name>
    <dbReference type="NCBI Taxonomy" id="1920170"/>
    <lineage>
        <taxon>Bacteria</taxon>
        <taxon>Pseudomonadati</taxon>
        <taxon>Pseudomonadota</taxon>
        <taxon>Gammaproteobacteria</taxon>
        <taxon>Lysobacterales</taxon>
        <taxon>Rhodanobacteraceae</taxon>
        <taxon>Dyella</taxon>
    </lineage>
</organism>
<name>A0ABS2K0T4_9GAMM</name>
<dbReference type="InterPro" id="IPR029058">
    <property type="entry name" value="AB_hydrolase_fold"/>
</dbReference>
<proteinExistence type="predicted"/>